<accession>A0A2S0NKK9</accession>
<protein>
    <submittedName>
        <fullName evidence="1">DUF1904 domain-containing protein</fullName>
    </submittedName>
</protein>
<organism evidence="1 2">
    <name type="scientific">Williamsoniiplasma luminosum</name>
    <dbReference type="NCBI Taxonomy" id="214888"/>
    <lineage>
        <taxon>Bacteria</taxon>
        <taxon>Bacillati</taxon>
        <taxon>Mycoplasmatota</taxon>
        <taxon>Mollicutes</taxon>
        <taxon>Entomoplasmatales</taxon>
        <taxon>Williamsoniiplasma</taxon>
    </lineage>
</organism>
<gene>
    <name evidence="1" type="ORF">C5T88_03120</name>
</gene>
<dbReference type="Gene3D" id="3.30.429.10">
    <property type="entry name" value="Macrophage Migration Inhibitory Factor"/>
    <property type="match status" value="1"/>
</dbReference>
<evidence type="ECO:0000313" key="1">
    <source>
        <dbReference type="EMBL" id="AVP49544.1"/>
    </source>
</evidence>
<dbReference type="AlphaFoldDB" id="A0A2S0NKK9"/>
<dbReference type="RefSeq" id="WP_303662119.1">
    <property type="nucleotide sequence ID" value="NZ_CP027019.1"/>
</dbReference>
<evidence type="ECO:0000313" key="2">
    <source>
        <dbReference type="Proteomes" id="UP000239250"/>
    </source>
</evidence>
<dbReference type="Pfam" id="PF08921">
    <property type="entry name" value="DUF1904"/>
    <property type="match status" value="1"/>
</dbReference>
<dbReference type="EMBL" id="CP027019">
    <property type="protein sequence ID" value="AVP49544.1"/>
    <property type="molecule type" value="Genomic_DNA"/>
</dbReference>
<dbReference type="Proteomes" id="UP000239250">
    <property type="component" value="Chromosome"/>
</dbReference>
<sequence length="101" mass="12074">MPTITISGIERKRMEDLYQEIDHISEMVNAHPTKLIFLFANDEVFSIEKTIYIQVEWKQRTDKEEIFAKYLKEFFKDDGDTVSVFFTDVNDKLFVNGRRMK</sequence>
<dbReference type="InterPro" id="IPR014347">
    <property type="entry name" value="Tautomerase/MIF_sf"/>
</dbReference>
<name>A0A2S0NKK9_9MOLU</name>
<dbReference type="InterPro" id="IPR015017">
    <property type="entry name" value="DUF1904"/>
</dbReference>
<reference evidence="2" key="1">
    <citation type="submission" date="2018-02" db="EMBL/GenBank/DDBJ databases">
        <title>Firefly genomes illuminate parallel origins of bioluminescence in beetles.</title>
        <authorList>
            <person name="Fallon T.R."/>
            <person name="Lower S.E.S."/>
            <person name="Behringer M."/>
            <person name="Weng J.-K."/>
        </authorList>
    </citation>
    <scope>NUCLEOTIDE SEQUENCE [LARGE SCALE GENOMIC DNA]</scope>
</reference>
<proteinExistence type="predicted"/>